<name>A0ABW3QKR2_9BACT</name>
<gene>
    <name evidence="1" type="ORF">ACFQ4C_20200</name>
</gene>
<keyword evidence="2" id="KW-1185">Reference proteome</keyword>
<organism evidence="1 2">
    <name type="scientific">Larkinella insperata</name>
    <dbReference type="NCBI Taxonomy" id="332158"/>
    <lineage>
        <taxon>Bacteria</taxon>
        <taxon>Pseudomonadati</taxon>
        <taxon>Bacteroidota</taxon>
        <taxon>Cytophagia</taxon>
        <taxon>Cytophagales</taxon>
        <taxon>Spirosomataceae</taxon>
        <taxon>Larkinella</taxon>
    </lineage>
</organism>
<proteinExistence type="predicted"/>
<comment type="caution">
    <text evidence="1">The sequence shown here is derived from an EMBL/GenBank/DDBJ whole genome shotgun (WGS) entry which is preliminary data.</text>
</comment>
<reference evidence="2" key="1">
    <citation type="journal article" date="2019" name="Int. J. Syst. Evol. Microbiol.">
        <title>The Global Catalogue of Microorganisms (GCM) 10K type strain sequencing project: providing services to taxonomists for standard genome sequencing and annotation.</title>
        <authorList>
            <consortium name="The Broad Institute Genomics Platform"/>
            <consortium name="The Broad Institute Genome Sequencing Center for Infectious Disease"/>
            <person name="Wu L."/>
            <person name="Ma J."/>
        </authorList>
    </citation>
    <scope>NUCLEOTIDE SEQUENCE [LARGE SCALE GENOMIC DNA]</scope>
    <source>
        <strain evidence="2">CCUG 55608</strain>
    </source>
</reference>
<accession>A0ABW3QKR2</accession>
<dbReference type="RefSeq" id="WP_265991420.1">
    <property type="nucleotide sequence ID" value="NZ_CP110973.1"/>
</dbReference>
<dbReference type="Proteomes" id="UP001597116">
    <property type="component" value="Unassembled WGS sequence"/>
</dbReference>
<protein>
    <submittedName>
        <fullName evidence="1">Uncharacterized protein</fullName>
    </submittedName>
</protein>
<sequence length="81" mass="9345">MDNSEEQDQNRDLPHQQNFEKLREAFINLLSSVDPTIDWSKVRWDHQAGEGFGSCTSDDPETKQKLLATYFVLNANKSDDE</sequence>
<dbReference type="EMBL" id="JBHTLP010000011">
    <property type="protein sequence ID" value="MFD1143459.1"/>
    <property type="molecule type" value="Genomic_DNA"/>
</dbReference>
<evidence type="ECO:0000313" key="1">
    <source>
        <dbReference type="EMBL" id="MFD1143459.1"/>
    </source>
</evidence>
<evidence type="ECO:0000313" key="2">
    <source>
        <dbReference type="Proteomes" id="UP001597116"/>
    </source>
</evidence>